<reference evidence="1" key="1">
    <citation type="submission" date="2021-01" db="EMBL/GenBank/DDBJ databases">
        <title>Phytophthora aleatoria, a newly-described species from Pinus radiata is distinct from Phytophthora cactorum isolates based on comparative genomics.</title>
        <authorList>
            <person name="Mcdougal R."/>
            <person name="Panda P."/>
            <person name="Williams N."/>
            <person name="Studholme D.J."/>
        </authorList>
    </citation>
    <scope>NUCLEOTIDE SEQUENCE</scope>
    <source>
        <strain evidence="1">NZFS 4037</strain>
    </source>
</reference>
<evidence type="ECO:0000313" key="2">
    <source>
        <dbReference type="Proteomes" id="UP000709295"/>
    </source>
</evidence>
<dbReference type="AlphaFoldDB" id="A0A8J5IGJ8"/>
<dbReference type="Proteomes" id="UP000709295">
    <property type="component" value="Unassembled WGS sequence"/>
</dbReference>
<accession>A0A8J5IGJ8</accession>
<evidence type="ECO:0000313" key="1">
    <source>
        <dbReference type="EMBL" id="KAG6960990.1"/>
    </source>
</evidence>
<dbReference type="EMBL" id="JAENGY010000530">
    <property type="protein sequence ID" value="KAG6960990.1"/>
    <property type="molecule type" value="Genomic_DNA"/>
</dbReference>
<keyword evidence="2" id="KW-1185">Reference proteome</keyword>
<name>A0A8J5IGJ8_9STRA</name>
<proteinExistence type="predicted"/>
<sequence length="151" mass="17386">MKVHWAAWVFVESEETKQARAYAAMRKLLTGKALAERDSRLLRGRGGPRVRKSWLQLLNAVQKELMEQTPHDTVPTASDDIIDESRGLRSTIKGVTTHLERFQSHLRVVEPVGDSEMPYMTATYLWREQYANYQQQRLGTMTSSVVRSYSD</sequence>
<comment type="caution">
    <text evidence="1">The sequence shown here is derived from an EMBL/GenBank/DDBJ whole genome shotgun (WGS) entry which is preliminary data.</text>
</comment>
<protein>
    <submittedName>
        <fullName evidence="1">Uncharacterized protein</fullName>
    </submittedName>
</protein>
<organism evidence="1 2">
    <name type="scientific">Phytophthora aleatoria</name>
    <dbReference type="NCBI Taxonomy" id="2496075"/>
    <lineage>
        <taxon>Eukaryota</taxon>
        <taxon>Sar</taxon>
        <taxon>Stramenopiles</taxon>
        <taxon>Oomycota</taxon>
        <taxon>Peronosporomycetes</taxon>
        <taxon>Peronosporales</taxon>
        <taxon>Peronosporaceae</taxon>
        <taxon>Phytophthora</taxon>
    </lineage>
</organism>
<gene>
    <name evidence="1" type="ORF">JG688_00009332</name>
</gene>